<dbReference type="EMBL" id="LUEZ02000223">
    <property type="protein sequence ID" value="RDB15057.1"/>
    <property type="molecule type" value="Genomic_DNA"/>
</dbReference>
<feature type="compositionally biased region" description="Acidic residues" evidence="6">
    <location>
        <begin position="100"/>
        <end position="112"/>
    </location>
</feature>
<keyword evidence="5" id="KW-0539">Nucleus</keyword>
<dbReference type="Pfam" id="PF00319">
    <property type="entry name" value="SRF-TF"/>
    <property type="match status" value="1"/>
</dbReference>
<gene>
    <name evidence="8" type="primary">Mef2d</name>
    <name evidence="8" type="ORF">Hypma_005446</name>
</gene>
<evidence type="ECO:0000259" key="7">
    <source>
        <dbReference type="PROSITE" id="PS50066"/>
    </source>
</evidence>
<proteinExistence type="predicted"/>
<organism evidence="8 9">
    <name type="scientific">Hypsizygus marmoreus</name>
    <name type="common">White beech mushroom</name>
    <name type="synonym">Agaricus marmoreus</name>
    <dbReference type="NCBI Taxonomy" id="39966"/>
    <lineage>
        <taxon>Eukaryota</taxon>
        <taxon>Fungi</taxon>
        <taxon>Dikarya</taxon>
        <taxon>Basidiomycota</taxon>
        <taxon>Agaricomycotina</taxon>
        <taxon>Agaricomycetes</taxon>
        <taxon>Agaricomycetidae</taxon>
        <taxon>Agaricales</taxon>
        <taxon>Tricholomatineae</taxon>
        <taxon>Lyophyllaceae</taxon>
        <taxon>Hypsizygus</taxon>
    </lineage>
</organism>
<feature type="compositionally biased region" description="Low complexity" evidence="6">
    <location>
        <begin position="416"/>
        <end position="438"/>
    </location>
</feature>
<keyword evidence="2" id="KW-0805">Transcription regulation</keyword>
<reference evidence="8" key="1">
    <citation type="submission" date="2018-04" db="EMBL/GenBank/DDBJ databases">
        <title>Whole genome sequencing of Hypsizygus marmoreus.</title>
        <authorList>
            <person name="Choi I.-G."/>
            <person name="Min B."/>
            <person name="Kim J.-G."/>
            <person name="Kim S."/>
            <person name="Oh Y.-L."/>
            <person name="Kong W.-S."/>
            <person name="Park H."/>
            <person name="Jeong J."/>
            <person name="Song E.-S."/>
        </authorList>
    </citation>
    <scope>NUCLEOTIDE SEQUENCE [LARGE SCALE GENOMIC DNA]</scope>
    <source>
        <strain evidence="8">51987-8</strain>
    </source>
</reference>
<feature type="compositionally biased region" description="Gly residues" evidence="6">
    <location>
        <begin position="439"/>
        <end position="456"/>
    </location>
</feature>
<evidence type="ECO:0000256" key="1">
    <source>
        <dbReference type="ARBA" id="ARBA00004123"/>
    </source>
</evidence>
<feature type="compositionally biased region" description="Low complexity" evidence="6">
    <location>
        <begin position="275"/>
        <end position="295"/>
    </location>
</feature>
<dbReference type="GO" id="GO:0046983">
    <property type="term" value="F:protein dimerization activity"/>
    <property type="evidence" value="ECO:0007669"/>
    <property type="project" value="InterPro"/>
</dbReference>
<dbReference type="Gene3D" id="3.40.1810.10">
    <property type="entry name" value="Transcription factor, MADS-box"/>
    <property type="match status" value="1"/>
</dbReference>
<evidence type="ECO:0000256" key="2">
    <source>
        <dbReference type="ARBA" id="ARBA00023015"/>
    </source>
</evidence>
<dbReference type="PANTHER" id="PTHR11945:SF534">
    <property type="entry name" value="MYOCYTE-SPECIFIC ENHANCER FACTOR 2"/>
    <property type="match status" value="1"/>
</dbReference>
<dbReference type="PRINTS" id="PR00404">
    <property type="entry name" value="MADSDOMAIN"/>
</dbReference>
<dbReference type="AlphaFoldDB" id="A0A369J347"/>
<keyword evidence="4" id="KW-0804">Transcription</keyword>
<comment type="subcellular location">
    <subcellularLocation>
        <location evidence="1">Nucleus</location>
    </subcellularLocation>
</comment>
<name>A0A369J347_HYPMA</name>
<dbReference type="STRING" id="39966.A0A369J347"/>
<evidence type="ECO:0000256" key="4">
    <source>
        <dbReference type="ARBA" id="ARBA00023163"/>
    </source>
</evidence>
<feature type="compositionally biased region" description="Low complexity" evidence="6">
    <location>
        <begin position="223"/>
        <end position="243"/>
    </location>
</feature>
<feature type="compositionally biased region" description="Low complexity" evidence="6">
    <location>
        <begin position="131"/>
        <end position="149"/>
    </location>
</feature>
<dbReference type="GO" id="GO:0000981">
    <property type="term" value="F:DNA-binding transcription factor activity, RNA polymerase II-specific"/>
    <property type="evidence" value="ECO:0007669"/>
    <property type="project" value="TreeGrafter"/>
</dbReference>
<evidence type="ECO:0000256" key="3">
    <source>
        <dbReference type="ARBA" id="ARBA00023125"/>
    </source>
</evidence>
<evidence type="ECO:0000256" key="6">
    <source>
        <dbReference type="SAM" id="MobiDB-lite"/>
    </source>
</evidence>
<dbReference type="PROSITE" id="PS50066">
    <property type="entry name" value="MADS_BOX_2"/>
    <property type="match status" value="1"/>
</dbReference>
<feature type="compositionally biased region" description="Basic residues" evidence="6">
    <location>
        <begin position="186"/>
        <end position="195"/>
    </location>
</feature>
<evidence type="ECO:0000313" key="9">
    <source>
        <dbReference type="Proteomes" id="UP000076154"/>
    </source>
</evidence>
<evidence type="ECO:0000256" key="5">
    <source>
        <dbReference type="ARBA" id="ARBA00023242"/>
    </source>
</evidence>
<dbReference type="InParanoid" id="A0A369J347"/>
<dbReference type="SUPFAM" id="SSF55455">
    <property type="entry name" value="SRF-like"/>
    <property type="match status" value="1"/>
</dbReference>
<evidence type="ECO:0000313" key="8">
    <source>
        <dbReference type="EMBL" id="RDB15057.1"/>
    </source>
</evidence>
<keyword evidence="3" id="KW-0238">DNA-binding</keyword>
<feature type="domain" description="MADS-box" evidence="7">
    <location>
        <begin position="1"/>
        <end position="51"/>
    </location>
</feature>
<accession>A0A369J347</accession>
<dbReference type="InterPro" id="IPR036879">
    <property type="entry name" value="TF_MADSbox_sf"/>
</dbReference>
<dbReference type="GO" id="GO:0000978">
    <property type="term" value="F:RNA polymerase II cis-regulatory region sequence-specific DNA binding"/>
    <property type="evidence" value="ECO:0007669"/>
    <property type="project" value="TreeGrafter"/>
</dbReference>
<dbReference type="GO" id="GO:0045944">
    <property type="term" value="P:positive regulation of transcription by RNA polymerase II"/>
    <property type="evidence" value="ECO:0007669"/>
    <property type="project" value="TreeGrafter"/>
</dbReference>
<dbReference type="SMART" id="SM00432">
    <property type="entry name" value="MADS"/>
    <property type="match status" value="1"/>
</dbReference>
<dbReference type="InterPro" id="IPR002100">
    <property type="entry name" value="TF_MADSbox"/>
</dbReference>
<comment type="caution">
    <text evidence="8">The sequence shown here is derived from an EMBL/GenBank/DDBJ whole genome shotgun (WGS) entry which is preliminary data.</text>
</comment>
<keyword evidence="9" id="KW-1185">Reference proteome</keyword>
<dbReference type="Proteomes" id="UP000076154">
    <property type="component" value="Unassembled WGS sequence"/>
</dbReference>
<dbReference type="OrthoDB" id="1898716at2759"/>
<dbReference type="GO" id="GO:0005634">
    <property type="term" value="C:nucleus"/>
    <property type="evidence" value="ECO:0007669"/>
    <property type="project" value="UniProtKB-SubCell"/>
</dbReference>
<protein>
    <submittedName>
        <fullName evidence="8">Myocyte-specific enhancer factor 2D</fullName>
    </submittedName>
</protein>
<feature type="region of interest" description="Disordered" evidence="6">
    <location>
        <begin position="76"/>
        <end position="457"/>
    </location>
</feature>
<dbReference type="PANTHER" id="PTHR11945">
    <property type="entry name" value="MADS BOX PROTEIN"/>
    <property type="match status" value="1"/>
</dbReference>
<sequence length="481" mass="50245">MGRRKIEIQPITHERNRSVTFVKRKNGLFKKAYELGVLCSVDVAVIIFEERPGHHLKLYQYCSTDIHNIVQRHIRHDGEKDTRGPADFSGNAGVSKADDVGEDDDDVDDEDTVMPSATGGTTKRRSDEYMPRMSMHSSQSSLGLPSSMPIPQHQHPISNDRLRPPVQNQSKRQRLNIPQSPSTSHMGHHHGHPHSRSPPDEPIPHQTTSPVSGGGYSYHPSQSYRTSSHHPPTSSHQYPSYTPFFPPPTSSSHTHGQGHATPPAPSFIPLQSDFSSSRPRGASTSSSNFSGPPSSRYEGVYTRGSSGSGVGPPELGVPPGGGGGSTSNDLFAAFLDAEEQGRAGLARRGPATASAAPFPLDWPVHASPAPPAGSGGSSASSMDRRDATGTPAPASRSGGGGDANADWLDFLSGNNPSSTSAHVPPPTSSSSSTSTSWERGGGGGGGGGGVSRGGGDAMAIDGLALFGLSGPGDMKKDPGAG</sequence>